<dbReference type="SUPFAM" id="SSF161098">
    <property type="entry name" value="MetI-like"/>
    <property type="match status" value="1"/>
</dbReference>
<dbReference type="GO" id="GO:0055085">
    <property type="term" value="P:transmembrane transport"/>
    <property type="evidence" value="ECO:0007669"/>
    <property type="project" value="InterPro"/>
</dbReference>
<dbReference type="PANTHER" id="PTHR43163:SF6">
    <property type="entry name" value="DIPEPTIDE TRANSPORT SYSTEM PERMEASE PROTEIN DPPB-RELATED"/>
    <property type="match status" value="1"/>
</dbReference>
<dbReference type="Pfam" id="PF00528">
    <property type="entry name" value="BPD_transp_1"/>
    <property type="match status" value="1"/>
</dbReference>
<dbReference type="Gene3D" id="1.10.3720.10">
    <property type="entry name" value="MetI-like"/>
    <property type="match status" value="1"/>
</dbReference>
<comment type="caution">
    <text evidence="9">The sequence shown here is derived from an EMBL/GenBank/DDBJ whole genome shotgun (WGS) entry which is preliminary data.</text>
</comment>
<feature type="transmembrane region" description="Helical" evidence="7">
    <location>
        <begin position="134"/>
        <end position="156"/>
    </location>
</feature>
<protein>
    <submittedName>
        <fullName evidence="9">ABC transporter permease</fullName>
    </submittedName>
</protein>
<dbReference type="AlphaFoldDB" id="A0A3M0IMU3"/>
<dbReference type="OrthoDB" id="9778910at2"/>
<evidence type="ECO:0000313" key="10">
    <source>
        <dbReference type="Proteomes" id="UP000270471"/>
    </source>
</evidence>
<evidence type="ECO:0000256" key="6">
    <source>
        <dbReference type="ARBA" id="ARBA00023136"/>
    </source>
</evidence>
<keyword evidence="4 7" id="KW-0812">Transmembrane</keyword>
<feature type="transmembrane region" description="Helical" evidence="7">
    <location>
        <begin position="99"/>
        <end position="122"/>
    </location>
</feature>
<evidence type="ECO:0000259" key="8">
    <source>
        <dbReference type="PROSITE" id="PS50928"/>
    </source>
</evidence>
<dbReference type="PANTHER" id="PTHR43163">
    <property type="entry name" value="DIPEPTIDE TRANSPORT SYSTEM PERMEASE PROTEIN DPPB-RELATED"/>
    <property type="match status" value="1"/>
</dbReference>
<keyword evidence="10" id="KW-1185">Reference proteome</keyword>
<name>A0A3M0IMU3_9ACTN</name>
<evidence type="ECO:0000256" key="7">
    <source>
        <dbReference type="RuleBase" id="RU363032"/>
    </source>
</evidence>
<dbReference type="RefSeq" id="WP_121891750.1">
    <property type="nucleotide sequence ID" value="NZ_PENI01000016.1"/>
</dbReference>
<comment type="subcellular location">
    <subcellularLocation>
        <location evidence="1 7">Cell membrane</location>
        <topology evidence="1 7">Multi-pass membrane protein</topology>
    </subcellularLocation>
</comment>
<sequence length="312" mass="33254">MILFLLRRLVSGIIVIVVVTSLVFFLTYGTSIQIARNILGPSASDEQVAILNENLGLDRPLFEQYFDWITSAVHGDLGVSYFTSEPVAAALSNRLPVTFSMVIVAVLITLIASLALGITAAARGGVVDRVLQSIGTISYVFPVIIIAIGLVYLFAIVLRWVPSIGFVPITRSPGHWLASIILPSVTLAVGGIAGLAAQIRGSLVDELGLDYIRTLRSRGVSERAILGKHALRNAAGPALTVFSLQFIGIFGASLFIERIFALPGYGAYAMNATVQGDFPVLLGVTLVSVVLVVTVNLIVDVAQGWLNPKVRT</sequence>
<organism evidence="9 10">
    <name type="scientific">Streptomyces shenzhenensis</name>
    <dbReference type="NCBI Taxonomy" id="943815"/>
    <lineage>
        <taxon>Bacteria</taxon>
        <taxon>Bacillati</taxon>
        <taxon>Actinomycetota</taxon>
        <taxon>Actinomycetes</taxon>
        <taxon>Kitasatosporales</taxon>
        <taxon>Streptomycetaceae</taxon>
        <taxon>Streptomyces</taxon>
    </lineage>
</organism>
<dbReference type="EMBL" id="PENI01000016">
    <property type="protein sequence ID" value="RMB83396.1"/>
    <property type="molecule type" value="Genomic_DNA"/>
</dbReference>
<accession>A0A3M0IMU3</accession>
<dbReference type="Pfam" id="PF19300">
    <property type="entry name" value="BPD_transp_1_N"/>
    <property type="match status" value="1"/>
</dbReference>
<dbReference type="CDD" id="cd06261">
    <property type="entry name" value="TM_PBP2"/>
    <property type="match status" value="1"/>
</dbReference>
<feature type="transmembrane region" description="Helical" evidence="7">
    <location>
        <begin position="12"/>
        <end position="35"/>
    </location>
</feature>
<keyword evidence="3" id="KW-1003">Cell membrane</keyword>
<gene>
    <name evidence="9" type="ORF">CTZ28_23815</name>
</gene>
<dbReference type="GO" id="GO:0005886">
    <property type="term" value="C:plasma membrane"/>
    <property type="evidence" value="ECO:0007669"/>
    <property type="project" value="UniProtKB-SubCell"/>
</dbReference>
<comment type="similarity">
    <text evidence="7">Belongs to the binding-protein-dependent transport system permease family.</text>
</comment>
<evidence type="ECO:0000256" key="1">
    <source>
        <dbReference type="ARBA" id="ARBA00004651"/>
    </source>
</evidence>
<feature type="transmembrane region" description="Helical" evidence="7">
    <location>
        <begin position="238"/>
        <end position="260"/>
    </location>
</feature>
<feature type="transmembrane region" description="Helical" evidence="7">
    <location>
        <begin position="280"/>
        <end position="299"/>
    </location>
</feature>
<feature type="transmembrane region" description="Helical" evidence="7">
    <location>
        <begin position="176"/>
        <end position="197"/>
    </location>
</feature>
<evidence type="ECO:0000256" key="2">
    <source>
        <dbReference type="ARBA" id="ARBA00022448"/>
    </source>
</evidence>
<feature type="domain" description="ABC transmembrane type-1" evidence="8">
    <location>
        <begin position="95"/>
        <end position="299"/>
    </location>
</feature>
<evidence type="ECO:0000313" key="9">
    <source>
        <dbReference type="EMBL" id="RMB83396.1"/>
    </source>
</evidence>
<keyword evidence="2 7" id="KW-0813">Transport</keyword>
<proteinExistence type="inferred from homology"/>
<evidence type="ECO:0000256" key="3">
    <source>
        <dbReference type="ARBA" id="ARBA00022475"/>
    </source>
</evidence>
<dbReference type="InterPro" id="IPR000515">
    <property type="entry name" value="MetI-like"/>
</dbReference>
<keyword evidence="5 7" id="KW-1133">Transmembrane helix</keyword>
<dbReference type="Proteomes" id="UP000270471">
    <property type="component" value="Unassembled WGS sequence"/>
</dbReference>
<evidence type="ECO:0000256" key="5">
    <source>
        <dbReference type="ARBA" id="ARBA00022989"/>
    </source>
</evidence>
<keyword evidence="6 7" id="KW-0472">Membrane</keyword>
<dbReference type="InterPro" id="IPR035906">
    <property type="entry name" value="MetI-like_sf"/>
</dbReference>
<reference evidence="9 10" key="1">
    <citation type="submission" date="2017-11" db="EMBL/GenBank/DDBJ databases">
        <title>Draft genome of actinobacteria isolated from guarana (Paullinia cupana (Mart.) Ducke.</title>
        <authorList>
            <person name="Siqueira K.A."/>
            <person name="Liotti R.G."/>
            <person name="Mendes T.A.O."/>
            <person name="Soares M.A."/>
        </authorList>
    </citation>
    <scope>NUCLEOTIDE SEQUENCE [LARGE SCALE GENOMIC DNA]</scope>
    <source>
        <strain evidence="9 10">193</strain>
    </source>
</reference>
<evidence type="ECO:0000256" key="4">
    <source>
        <dbReference type="ARBA" id="ARBA00022692"/>
    </source>
</evidence>
<dbReference type="PROSITE" id="PS50928">
    <property type="entry name" value="ABC_TM1"/>
    <property type="match status" value="1"/>
</dbReference>
<dbReference type="InterPro" id="IPR045621">
    <property type="entry name" value="BPD_transp_1_N"/>
</dbReference>